<evidence type="ECO:0000313" key="7">
    <source>
        <dbReference type="EMBL" id="ORC92309.1"/>
    </source>
</evidence>
<dbReference type="STRING" id="67003.A0A1X0P6U7"/>
<comment type="caution">
    <text evidence="7">The sequence shown here is derived from an EMBL/GenBank/DDBJ whole genome shotgun (WGS) entry which is preliminary data.</text>
</comment>
<dbReference type="PANTHER" id="PTHR12225">
    <property type="entry name" value="ADHESION REGULATING MOLECULE 1 110 KDA CELL MEMBRANE GLYCOPROTEIN"/>
    <property type="match status" value="1"/>
</dbReference>
<feature type="domain" description="Pru" evidence="6">
    <location>
        <begin position="6"/>
        <end position="116"/>
    </location>
</feature>
<dbReference type="Gene3D" id="1.10.2020.20">
    <property type="match status" value="1"/>
</dbReference>
<dbReference type="PROSITE" id="PS51917">
    <property type="entry name" value="PRU"/>
    <property type="match status" value="1"/>
</dbReference>
<keyword evidence="4" id="KW-0647">Proteasome</keyword>
<dbReference type="AlphaFoldDB" id="A0A1X0P6U7"/>
<dbReference type="InterPro" id="IPR006773">
    <property type="entry name" value="Rpn13/ADRM1"/>
</dbReference>
<dbReference type="PANTHER" id="PTHR12225:SF0">
    <property type="entry name" value="PROTEASOMAL UBIQUITIN RECEPTOR ADRM1"/>
    <property type="match status" value="1"/>
</dbReference>
<dbReference type="Pfam" id="PF04683">
    <property type="entry name" value="Rpn13_ADRM1_Pru"/>
    <property type="match status" value="1"/>
</dbReference>
<dbReference type="Gene3D" id="2.30.29.70">
    <property type="entry name" value="Proteasomal ubiquitin receptor Rpn13/ADRM1"/>
    <property type="match status" value="1"/>
</dbReference>
<comment type="subcellular location">
    <subcellularLocation>
        <location evidence="2">Cytoplasm</location>
    </subcellularLocation>
    <subcellularLocation>
        <location evidence="1">Nucleus</location>
    </subcellularLocation>
</comment>
<dbReference type="OrthoDB" id="340431at2759"/>
<dbReference type="GeneID" id="39982497"/>
<dbReference type="GO" id="GO:0005634">
    <property type="term" value="C:nucleus"/>
    <property type="evidence" value="ECO:0007669"/>
    <property type="project" value="UniProtKB-SubCell"/>
</dbReference>
<dbReference type="GO" id="GO:0061133">
    <property type="term" value="F:endopeptidase activator activity"/>
    <property type="evidence" value="ECO:0007669"/>
    <property type="project" value="TreeGrafter"/>
</dbReference>
<evidence type="ECO:0000313" key="8">
    <source>
        <dbReference type="Proteomes" id="UP000192257"/>
    </source>
</evidence>
<dbReference type="RefSeq" id="XP_028886375.1">
    <property type="nucleotide sequence ID" value="XM_029022717.1"/>
</dbReference>
<evidence type="ECO:0000256" key="1">
    <source>
        <dbReference type="ARBA" id="ARBA00004123"/>
    </source>
</evidence>
<dbReference type="VEuPathDB" id="TriTrypDB:TM35_000045230"/>
<keyword evidence="3" id="KW-0963">Cytoplasm</keyword>
<evidence type="ECO:0000256" key="2">
    <source>
        <dbReference type="ARBA" id="ARBA00004496"/>
    </source>
</evidence>
<accession>A0A1X0P6U7</accession>
<dbReference type="GO" id="GO:0005737">
    <property type="term" value="C:cytoplasm"/>
    <property type="evidence" value="ECO:0007669"/>
    <property type="project" value="UniProtKB-SubCell"/>
</dbReference>
<evidence type="ECO:0000259" key="6">
    <source>
        <dbReference type="PROSITE" id="PS51917"/>
    </source>
</evidence>
<dbReference type="InterPro" id="IPR044868">
    <property type="entry name" value="Rpn13/ADRM1_Pru"/>
</dbReference>
<evidence type="ECO:0000256" key="4">
    <source>
        <dbReference type="ARBA" id="ARBA00022942"/>
    </source>
</evidence>
<keyword evidence="8" id="KW-1185">Reference proteome</keyword>
<dbReference type="Proteomes" id="UP000192257">
    <property type="component" value="Unassembled WGS sequence"/>
</dbReference>
<dbReference type="InterPro" id="IPR038633">
    <property type="entry name" value="Rpn13/ADRM1_Pru_sf"/>
</dbReference>
<organism evidence="7 8">
    <name type="scientific">Trypanosoma theileri</name>
    <dbReference type="NCBI Taxonomy" id="67003"/>
    <lineage>
        <taxon>Eukaryota</taxon>
        <taxon>Discoba</taxon>
        <taxon>Euglenozoa</taxon>
        <taxon>Kinetoplastea</taxon>
        <taxon>Metakinetoplastina</taxon>
        <taxon>Trypanosomatida</taxon>
        <taxon>Trypanosomatidae</taxon>
        <taxon>Trypanosoma</taxon>
    </lineage>
</organism>
<dbReference type="InterPro" id="IPR032368">
    <property type="entry name" value="RPN13_DEUBAD"/>
</dbReference>
<dbReference type="GO" id="GO:0008541">
    <property type="term" value="C:proteasome regulatory particle, lid subcomplex"/>
    <property type="evidence" value="ECO:0007669"/>
    <property type="project" value="TreeGrafter"/>
</dbReference>
<reference evidence="7 8" key="1">
    <citation type="submission" date="2017-03" db="EMBL/GenBank/DDBJ databases">
        <title>An alternative strategy for trypanosome survival in the mammalian bloodstream revealed through genome and transcriptome analysis of the ubiquitous bovine parasite Trypanosoma (Megatrypanum) theileri.</title>
        <authorList>
            <person name="Kelly S."/>
            <person name="Ivens A."/>
            <person name="Mott A."/>
            <person name="O'Neill E."/>
            <person name="Emms D."/>
            <person name="Macleod O."/>
            <person name="Voorheis P."/>
            <person name="Matthews J."/>
            <person name="Matthews K."/>
            <person name="Carrington M."/>
        </authorList>
    </citation>
    <scope>NUCLEOTIDE SEQUENCE [LARGE SCALE GENOMIC DNA]</scope>
    <source>
        <strain evidence="7">Edinburgh</strain>
    </source>
</reference>
<dbReference type="InterPro" id="IPR038108">
    <property type="entry name" value="RPN13_DEUBAD_sf"/>
</dbReference>
<evidence type="ECO:0000256" key="3">
    <source>
        <dbReference type="ARBA" id="ARBA00022490"/>
    </source>
</evidence>
<dbReference type="Pfam" id="PF16550">
    <property type="entry name" value="RPN13_C"/>
    <property type="match status" value="1"/>
</dbReference>
<gene>
    <name evidence="7" type="ORF">TM35_000045230</name>
</gene>
<proteinExistence type="predicted"/>
<sequence>MPVKESRDECVIQFRAGKMVLKDGKVEPDKRRGILTFSKDSNGEAKMTWVSGKDEEEYKLPSGQVKFSRVEKCTTGRVLLFDFGNDKSPVFFWLQEKSTDNDAEYFSTIQELLAESRQVTGRSRAELEDFFQVILRNMGVERERDVSLVDILGSTKLLEALREDPAFFMYRLHQFLPEGTDPTSDIVEQVRNPQVSAAASYLTTALQTPDGFRGLCTSFGINGKGSGVLGFLNGLMRQSKK</sequence>
<dbReference type="EMBL" id="NBCO01000004">
    <property type="protein sequence ID" value="ORC92309.1"/>
    <property type="molecule type" value="Genomic_DNA"/>
</dbReference>
<name>A0A1X0P6U7_9TRYP</name>
<protein>
    <recommendedName>
        <fullName evidence="6">Pru domain-containing protein</fullName>
    </recommendedName>
</protein>
<evidence type="ECO:0000256" key="5">
    <source>
        <dbReference type="ARBA" id="ARBA00023242"/>
    </source>
</evidence>
<keyword evidence="5" id="KW-0539">Nucleus</keyword>
<dbReference type="GO" id="GO:0070628">
    <property type="term" value="F:proteasome binding"/>
    <property type="evidence" value="ECO:0007669"/>
    <property type="project" value="TreeGrafter"/>
</dbReference>